<evidence type="ECO:0000313" key="2">
    <source>
        <dbReference type="Proteomes" id="UP000199029"/>
    </source>
</evidence>
<reference evidence="2" key="1">
    <citation type="submission" date="2016-10" db="EMBL/GenBank/DDBJ databases">
        <authorList>
            <person name="Varghese N."/>
            <person name="Submissions S."/>
        </authorList>
    </citation>
    <scope>NUCLEOTIDE SEQUENCE [LARGE SCALE GENOMIC DNA]</scope>
    <source>
        <strain evidence="2">OR362-8,ATCC BAA-1266,JCM 13504</strain>
    </source>
</reference>
<name>A0A1I6BK65_HYMAR</name>
<keyword evidence="2" id="KW-1185">Reference proteome</keyword>
<accession>A0A1I6BK65</accession>
<dbReference type="AlphaFoldDB" id="A0A1I6BK65"/>
<dbReference type="EMBL" id="FOXS01000009">
    <property type="protein sequence ID" value="SFQ81313.1"/>
    <property type="molecule type" value="Genomic_DNA"/>
</dbReference>
<proteinExistence type="predicted"/>
<organism evidence="1 2">
    <name type="scientific">Hymenobacter arizonensis</name>
    <name type="common">Siccationidurans arizonensis</name>
    <dbReference type="NCBI Taxonomy" id="1227077"/>
    <lineage>
        <taxon>Bacteria</taxon>
        <taxon>Pseudomonadati</taxon>
        <taxon>Bacteroidota</taxon>
        <taxon>Cytophagia</taxon>
        <taxon>Cytophagales</taxon>
        <taxon>Hymenobacteraceae</taxon>
        <taxon>Hymenobacter</taxon>
    </lineage>
</organism>
<dbReference type="PROSITE" id="PS51257">
    <property type="entry name" value="PROKAR_LIPOPROTEIN"/>
    <property type="match status" value="1"/>
</dbReference>
<protein>
    <submittedName>
        <fullName evidence="1">Uncharacterized protein</fullName>
    </submittedName>
</protein>
<sequence length="112" mass="13070">MKTDYSRLWAGLMAGMLTACVPQAYEQQHYRKHLTREERQVLQTGRPVDKVHTSYWRFTPRQLYSQGPLRAEVDRPGHVRFTEHGTWYSYHRSGAVRDTIGTTGRTATCTLR</sequence>
<evidence type="ECO:0000313" key="1">
    <source>
        <dbReference type="EMBL" id="SFQ81313.1"/>
    </source>
</evidence>
<dbReference type="Proteomes" id="UP000199029">
    <property type="component" value="Unassembled WGS sequence"/>
</dbReference>
<gene>
    <name evidence="1" type="ORF">SAMN04515668_4647</name>
</gene>